<gene>
    <name evidence="6 8" type="primary">nusB</name>
    <name evidence="8" type="ORF">LZC95_35695</name>
</gene>
<proteinExistence type="inferred from homology"/>
<reference evidence="8 9" key="1">
    <citation type="submission" date="2021-12" db="EMBL/GenBank/DDBJ databases">
        <title>Discovery of the Pendulisporaceae a myxobacterial family with distinct sporulation behavior and unique specialized metabolism.</title>
        <authorList>
            <person name="Garcia R."/>
            <person name="Popoff A."/>
            <person name="Bader C.D."/>
            <person name="Loehr J."/>
            <person name="Walesch S."/>
            <person name="Walt C."/>
            <person name="Boldt J."/>
            <person name="Bunk B."/>
            <person name="Haeckl F.J.F.P.J."/>
            <person name="Gunesch A.P."/>
            <person name="Birkelbach J."/>
            <person name="Nuebel U."/>
            <person name="Pietschmann T."/>
            <person name="Bach T."/>
            <person name="Mueller R."/>
        </authorList>
    </citation>
    <scope>NUCLEOTIDE SEQUENCE [LARGE SCALE GENOMIC DNA]</scope>
    <source>
        <strain evidence="8 9">MSr12523</strain>
    </source>
</reference>
<keyword evidence="9" id="KW-1185">Reference proteome</keyword>
<dbReference type="Pfam" id="PF01029">
    <property type="entry name" value="NusB"/>
    <property type="match status" value="1"/>
</dbReference>
<keyword evidence="5 6" id="KW-0804">Transcription</keyword>
<dbReference type="HAMAP" id="MF_00073">
    <property type="entry name" value="NusB"/>
    <property type="match status" value="1"/>
</dbReference>
<sequence>MGARHSGRESALQMLFQIEVSGASAEEAISLFWRNFEGEPEGRAYAEEIVRGVTAATEELDARIAAASKHWRLERMGRVDRNLLRAGTWELEHRQDVPRAVILDEAVELAKAYGSESSSSFVNGVLDRIAEELGRKDTDR</sequence>
<keyword evidence="2 6" id="KW-0889">Transcription antitermination</keyword>
<protein>
    <recommendedName>
        <fullName evidence="6">Transcription antitermination protein NusB</fullName>
    </recommendedName>
    <alternativeName>
        <fullName evidence="6">Antitermination factor NusB</fullName>
    </alternativeName>
</protein>
<keyword evidence="3 6" id="KW-0694">RNA-binding</keyword>
<evidence type="ECO:0000256" key="1">
    <source>
        <dbReference type="ARBA" id="ARBA00005952"/>
    </source>
</evidence>
<evidence type="ECO:0000259" key="7">
    <source>
        <dbReference type="Pfam" id="PF01029"/>
    </source>
</evidence>
<dbReference type="EMBL" id="CP089982">
    <property type="protein sequence ID" value="WXA91782.1"/>
    <property type="molecule type" value="Genomic_DNA"/>
</dbReference>
<dbReference type="NCBIfam" id="TIGR01951">
    <property type="entry name" value="nusB"/>
    <property type="match status" value="1"/>
</dbReference>
<evidence type="ECO:0000256" key="4">
    <source>
        <dbReference type="ARBA" id="ARBA00023015"/>
    </source>
</evidence>
<evidence type="ECO:0000313" key="9">
    <source>
        <dbReference type="Proteomes" id="UP001379533"/>
    </source>
</evidence>
<evidence type="ECO:0000256" key="3">
    <source>
        <dbReference type="ARBA" id="ARBA00022884"/>
    </source>
</evidence>
<dbReference type="PANTHER" id="PTHR11078">
    <property type="entry name" value="N UTILIZATION SUBSTANCE PROTEIN B-RELATED"/>
    <property type="match status" value="1"/>
</dbReference>
<dbReference type="Gene3D" id="1.10.940.10">
    <property type="entry name" value="NusB-like"/>
    <property type="match status" value="1"/>
</dbReference>
<comment type="similarity">
    <text evidence="1 6">Belongs to the NusB family.</text>
</comment>
<dbReference type="Proteomes" id="UP001379533">
    <property type="component" value="Chromosome"/>
</dbReference>
<dbReference type="InterPro" id="IPR035926">
    <property type="entry name" value="NusB-like_sf"/>
</dbReference>
<dbReference type="InterPro" id="IPR011605">
    <property type="entry name" value="NusB_fam"/>
</dbReference>
<dbReference type="SUPFAM" id="SSF48013">
    <property type="entry name" value="NusB-like"/>
    <property type="match status" value="1"/>
</dbReference>
<comment type="function">
    <text evidence="6">Involved in transcription antitermination. Required for transcription of ribosomal RNA (rRNA) genes. Binds specifically to the boxA antiterminator sequence of the ribosomal RNA (rrn) operons.</text>
</comment>
<name>A0ABZ2JZK9_9BACT</name>
<feature type="domain" description="NusB/RsmB/TIM44" evidence="7">
    <location>
        <begin position="7"/>
        <end position="130"/>
    </location>
</feature>
<evidence type="ECO:0000256" key="5">
    <source>
        <dbReference type="ARBA" id="ARBA00023163"/>
    </source>
</evidence>
<dbReference type="PANTHER" id="PTHR11078:SF3">
    <property type="entry name" value="ANTITERMINATION NUSB DOMAIN-CONTAINING PROTEIN"/>
    <property type="match status" value="1"/>
</dbReference>
<organism evidence="8 9">
    <name type="scientific">Pendulispora brunnea</name>
    <dbReference type="NCBI Taxonomy" id="2905690"/>
    <lineage>
        <taxon>Bacteria</taxon>
        <taxon>Pseudomonadati</taxon>
        <taxon>Myxococcota</taxon>
        <taxon>Myxococcia</taxon>
        <taxon>Myxococcales</taxon>
        <taxon>Sorangiineae</taxon>
        <taxon>Pendulisporaceae</taxon>
        <taxon>Pendulispora</taxon>
    </lineage>
</organism>
<evidence type="ECO:0000256" key="6">
    <source>
        <dbReference type="HAMAP-Rule" id="MF_00073"/>
    </source>
</evidence>
<dbReference type="RefSeq" id="WP_394842400.1">
    <property type="nucleotide sequence ID" value="NZ_CP089982.1"/>
</dbReference>
<keyword evidence="4 6" id="KW-0805">Transcription regulation</keyword>
<accession>A0ABZ2JZK9</accession>
<dbReference type="InterPro" id="IPR006027">
    <property type="entry name" value="NusB_RsmB_TIM44"/>
</dbReference>
<evidence type="ECO:0000256" key="2">
    <source>
        <dbReference type="ARBA" id="ARBA00022814"/>
    </source>
</evidence>
<evidence type="ECO:0000313" key="8">
    <source>
        <dbReference type="EMBL" id="WXA91782.1"/>
    </source>
</evidence>